<dbReference type="PANTHER" id="PTHR24102">
    <property type="entry name" value="PHD FINGER PROTEIN"/>
    <property type="match status" value="1"/>
</dbReference>
<dbReference type="PROSITE" id="PS01359">
    <property type="entry name" value="ZF_PHD_1"/>
    <property type="match status" value="1"/>
</dbReference>
<dbReference type="InterPro" id="IPR019787">
    <property type="entry name" value="Znf_PHD-finger"/>
</dbReference>
<dbReference type="PANTHER" id="PTHR24102:SF28">
    <property type="entry name" value="PHD-TYPE DOMAIN-CONTAINING PROTEIN"/>
    <property type="match status" value="1"/>
</dbReference>
<dbReference type="OrthoDB" id="6286110at2759"/>
<dbReference type="InterPro" id="IPR001965">
    <property type="entry name" value="Znf_PHD"/>
</dbReference>
<reference evidence="1" key="1">
    <citation type="submission" date="2022-03" db="EMBL/GenBank/DDBJ databases">
        <authorList>
            <person name="Martin C."/>
        </authorList>
    </citation>
    <scope>NUCLEOTIDE SEQUENCE</scope>
</reference>
<dbReference type="Proteomes" id="UP000749559">
    <property type="component" value="Unassembled WGS sequence"/>
</dbReference>
<dbReference type="FunFam" id="3.30.40.10:FF:000011">
    <property type="entry name" value="chromodomain-helicase-DNA-binding protein 4 isoform X1"/>
    <property type="match status" value="1"/>
</dbReference>
<evidence type="ECO:0000313" key="2">
    <source>
        <dbReference type="Proteomes" id="UP000749559"/>
    </source>
</evidence>
<keyword evidence="2" id="KW-1185">Reference proteome</keyword>
<protein>
    <submittedName>
        <fullName evidence="1">Uncharacterized protein</fullName>
    </submittedName>
</protein>
<dbReference type="EMBL" id="CAIIXF020000001">
    <property type="protein sequence ID" value="CAH1776248.1"/>
    <property type="molecule type" value="Genomic_DNA"/>
</dbReference>
<feature type="non-terminal residue" evidence="1">
    <location>
        <position position="117"/>
    </location>
</feature>
<dbReference type="InterPro" id="IPR013083">
    <property type="entry name" value="Znf_RING/FYVE/PHD"/>
</dbReference>
<dbReference type="SMART" id="SM00249">
    <property type="entry name" value="PHD"/>
    <property type="match status" value="1"/>
</dbReference>
<dbReference type="AlphaFoldDB" id="A0A8J1XQY5"/>
<dbReference type="InterPro" id="IPR011011">
    <property type="entry name" value="Znf_FYVE_PHD"/>
</dbReference>
<dbReference type="Gene3D" id="3.30.40.10">
    <property type="entry name" value="Zinc/RING finger domain, C3HC4 (zinc finger)"/>
    <property type="match status" value="2"/>
</dbReference>
<comment type="caution">
    <text evidence="1">The sequence shown here is derived from an EMBL/GenBank/DDBJ whole genome shotgun (WGS) entry which is preliminary data.</text>
</comment>
<feature type="non-terminal residue" evidence="1">
    <location>
        <position position="1"/>
    </location>
</feature>
<gene>
    <name evidence="1" type="ORF">OFUS_LOCUS3442</name>
</gene>
<dbReference type="PROSITE" id="PS50016">
    <property type="entry name" value="ZF_PHD_2"/>
    <property type="match status" value="1"/>
</dbReference>
<organism evidence="1 2">
    <name type="scientific">Owenia fusiformis</name>
    <name type="common">Polychaete worm</name>
    <dbReference type="NCBI Taxonomy" id="6347"/>
    <lineage>
        <taxon>Eukaryota</taxon>
        <taxon>Metazoa</taxon>
        <taxon>Spiralia</taxon>
        <taxon>Lophotrochozoa</taxon>
        <taxon>Annelida</taxon>
        <taxon>Polychaeta</taxon>
        <taxon>Sedentaria</taxon>
        <taxon>Canalipalpata</taxon>
        <taxon>Sabellida</taxon>
        <taxon>Oweniida</taxon>
        <taxon>Oweniidae</taxon>
        <taxon>Owenia</taxon>
    </lineage>
</organism>
<evidence type="ECO:0000313" key="1">
    <source>
        <dbReference type="EMBL" id="CAH1776248.1"/>
    </source>
</evidence>
<dbReference type="Pfam" id="PF00628">
    <property type="entry name" value="PHD"/>
    <property type="match status" value="1"/>
</dbReference>
<dbReference type="CDD" id="cd15532">
    <property type="entry name" value="PHD2_CHD_II"/>
    <property type="match status" value="1"/>
</dbReference>
<dbReference type="InterPro" id="IPR019786">
    <property type="entry name" value="Zinc_finger_PHD-type_CS"/>
</dbReference>
<proteinExistence type="predicted"/>
<accession>A0A8J1XQY5</accession>
<name>A0A8J1XQY5_OWEFU</name>
<dbReference type="SUPFAM" id="SSF57903">
    <property type="entry name" value="FYVE/PHD zinc finger"/>
    <property type="match status" value="2"/>
</dbReference>
<sequence>HMVCLDPELEAAPEGKWSCPHCESEGVQEQEEDEHMEFCRVCKDGGELLCCDSCPSAYHTHCLNPPITGLPDGTWVCPRCNCEPLKGKVRKILTWRWTEPPKGGDELDHTPSSPTKK</sequence>